<evidence type="ECO:0000313" key="3">
    <source>
        <dbReference type="Proteomes" id="UP000050741"/>
    </source>
</evidence>
<dbReference type="Proteomes" id="UP000050741">
    <property type="component" value="Unassembled WGS sequence"/>
</dbReference>
<feature type="compositionally biased region" description="Low complexity" evidence="2">
    <location>
        <begin position="49"/>
        <end position="58"/>
    </location>
</feature>
<dbReference type="InterPro" id="IPR008160">
    <property type="entry name" value="Collagen"/>
</dbReference>
<evidence type="ECO:0000256" key="2">
    <source>
        <dbReference type="SAM" id="MobiDB-lite"/>
    </source>
</evidence>
<keyword evidence="3" id="KW-1185">Reference proteome</keyword>
<protein>
    <submittedName>
        <fullName evidence="4">Collagen triple helix repeat protein</fullName>
    </submittedName>
</protein>
<sequence length="96" mass="10204">MADVDKHRRKLRRLKSRIRAVCRDFLLSREALPANSSKGPAGPPGAPGEPGSQGEPGQFGNVGTSGQPGNDGAYCPCPLRTTVYFALRAKKAKKLA</sequence>
<reference evidence="4" key="2">
    <citation type="submission" date="2016-06" db="UniProtKB">
        <authorList>
            <consortium name="WormBaseParasite"/>
        </authorList>
    </citation>
    <scope>IDENTIFICATION</scope>
</reference>
<accession>A0A183CQY1</accession>
<keyword evidence="1" id="KW-0677">Repeat</keyword>
<organism evidence="3 4">
    <name type="scientific">Globodera pallida</name>
    <name type="common">Potato cyst nematode worm</name>
    <name type="synonym">Heterodera pallida</name>
    <dbReference type="NCBI Taxonomy" id="36090"/>
    <lineage>
        <taxon>Eukaryota</taxon>
        <taxon>Metazoa</taxon>
        <taxon>Ecdysozoa</taxon>
        <taxon>Nematoda</taxon>
        <taxon>Chromadorea</taxon>
        <taxon>Rhabditida</taxon>
        <taxon>Tylenchina</taxon>
        <taxon>Tylenchomorpha</taxon>
        <taxon>Tylenchoidea</taxon>
        <taxon>Heteroderidae</taxon>
        <taxon>Heteroderinae</taxon>
        <taxon>Globodera</taxon>
    </lineage>
</organism>
<reference evidence="3" key="1">
    <citation type="submission" date="2014-05" db="EMBL/GenBank/DDBJ databases">
        <title>The genome and life-stage specific transcriptomes of Globodera pallida elucidate key aspects of plant parasitism by a cyst nematode.</title>
        <authorList>
            <person name="Cotton J.A."/>
            <person name="Lilley C.J."/>
            <person name="Jones L.M."/>
            <person name="Kikuchi T."/>
            <person name="Reid A.J."/>
            <person name="Thorpe P."/>
            <person name="Tsai I.J."/>
            <person name="Beasley H."/>
            <person name="Blok V."/>
            <person name="Cock P.J.A."/>
            <person name="Van den Akker S.E."/>
            <person name="Holroyd N."/>
            <person name="Hunt M."/>
            <person name="Mantelin S."/>
            <person name="Naghra H."/>
            <person name="Pain A."/>
            <person name="Palomares-Rius J.E."/>
            <person name="Zarowiecki M."/>
            <person name="Berriman M."/>
            <person name="Jones J.T."/>
            <person name="Urwin P.E."/>
        </authorList>
    </citation>
    <scope>NUCLEOTIDE SEQUENCE [LARGE SCALE GENOMIC DNA]</scope>
    <source>
        <strain evidence="3">Lindley</strain>
    </source>
</reference>
<evidence type="ECO:0000313" key="4">
    <source>
        <dbReference type="WBParaSite" id="GPLIN_001528900"/>
    </source>
</evidence>
<dbReference type="Pfam" id="PF01391">
    <property type="entry name" value="Collagen"/>
    <property type="match status" value="1"/>
</dbReference>
<name>A0A183CQY1_GLOPA</name>
<dbReference type="AlphaFoldDB" id="A0A183CQY1"/>
<dbReference type="WBParaSite" id="GPLIN_001528900">
    <property type="protein sequence ID" value="GPLIN_001528900"/>
    <property type="gene ID" value="GPLIN_001528900"/>
</dbReference>
<evidence type="ECO:0000256" key="1">
    <source>
        <dbReference type="ARBA" id="ARBA00022737"/>
    </source>
</evidence>
<proteinExistence type="predicted"/>
<feature type="region of interest" description="Disordered" evidence="2">
    <location>
        <begin position="32"/>
        <end position="72"/>
    </location>
</feature>